<dbReference type="EMBL" id="HG002092">
    <property type="protein sequence ID" value="CDF39901.1"/>
    <property type="molecule type" value="Genomic_DNA"/>
</dbReference>
<protein>
    <submittedName>
        <fullName evidence="9">1-acyl-sn-glycerol-3-phosphate acyltransferase</fullName>
    </submittedName>
</protein>
<reference evidence="10" key="1">
    <citation type="journal article" date="2013" name="Proc. Natl. Acad. Sci. U.S.A.">
        <title>Genome structure and metabolic features in the red seaweed Chondrus crispus shed light on evolution of the Archaeplastida.</title>
        <authorList>
            <person name="Collen J."/>
            <person name="Porcel B."/>
            <person name="Carre W."/>
            <person name="Ball S.G."/>
            <person name="Chaparro C."/>
            <person name="Tonon T."/>
            <person name="Barbeyron T."/>
            <person name="Michel G."/>
            <person name="Noel B."/>
            <person name="Valentin K."/>
            <person name="Elias M."/>
            <person name="Artiguenave F."/>
            <person name="Arun A."/>
            <person name="Aury J.M."/>
            <person name="Barbosa-Neto J.F."/>
            <person name="Bothwell J.H."/>
            <person name="Bouget F.Y."/>
            <person name="Brillet L."/>
            <person name="Cabello-Hurtado F."/>
            <person name="Capella-Gutierrez S."/>
            <person name="Charrier B."/>
            <person name="Cladiere L."/>
            <person name="Cock J.M."/>
            <person name="Coelho S.M."/>
            <person name="Colleoni C."/>
            <person name="Czjzek M."/>
            <person name="Da Silva C."/>
            <person name="Delage L."/>
            <person name="Denoeud F."/>
            <person name="Deschamps P."/>
            <person name="Dittami S.M."/>
            <person name="Gabaldon T."/>
            <person name="Gachon C.M."/>
            <person name="Groisillier A."/>
            <person name="Herve C."/>
            <person name="Jabbari K."/>
            <person name="Katinka M."/>
            <person name="Kloareg B."/>
            <person name="Kowalczyk N."/>
            <person name="Labadie K."/>
            <person name="Leblanc C."/>
            <person name="Lopez P.J."/>
            <person name="McLachlan D.H."/>
            <person name="Meslet-Cladiere L."/>
            <person name="Moustafa A."/>
            <person name="Nehr Z."/>
            <person name="Nyvall Collen P."/>
            <person name="Panaud O."/>
            <person name="Partensky F."/>
            <person name="Poulain J."/>
            <person name="Rensing S.A."/>
            <person name="Rousvoal S."/>
            <person name="Samson G."/>
            <person name="Symeonidi A."/>
            <person name="Weissenbach J."/>
            <person name="Zambounis A."/>
            <person name="Wincker P."/>
            <person name="Boyen C."/>
        </authorList>
    </citation>
    <scope>NUCLEOTIDE SEQUENCE [LARGE SCALE GENOMIC DNA]</scope>
    <source>
        <strain evidence="10">cv. Stackhouse</strain>
    </source>
</reference>
<comment type="pathway">
    <text evidence="1">Lipid metabolism.</text>
</comment>
<evidence type="ECO:0000259" key="8">
    <source>
        <dbReference type="SMART" id="SM00563"/>
    </source>
</evidence>
<dbReference type="SUPFAM" id="SSF69593">
    <property type="entry name" value="Glycerol-3-phosphate (1)-acyltransferase"/>
    <property type="match status" value="1"/>
</dbReference>
<evidence type="ECO:0000313" key="10">
    <source>
        <dbReference type="Proteomes" id="UP000012073"/>
    </source>
</evidence>
<dbReference type="Gramene" id="CDF39901">
    <property type="protein sequence ID" value="CDF39901"/>
    <property type="gene ID" value="CHC_T00009195001"/>
</dbReference>
<name>R7QQZ4_CHOCR</name>
<evidence type="ECO:0000256" key="3">
    <source>
        <dbReference type="ARBA" id="ARBA00022679"/>
    </source>
</evidence>
<keyword evidence="3 9" id="KW-0808">Transferase</keyword>
<dbReference type="STRING" id="2769.R7QQZ4"/>
<dbReference type="GO" id="GO:0006654">
    <property type="term" value="P:phosphatidic acid biosynthetic process"/>
    <property type="evidence" value="ECO:0007669"/>
    <property type="project" value="TreeGrafter"/>
</dbReference>
<keyword evidence="2" id="KW-0444">Lipid biosynthesis</keyword>
<dbReference type="InterPro" id="IPR002123">
    <property type="entry name" value="Plipid/glycerol_acylTrfase"/>
</dbReference>
<accession>R7QQZ4</accession>
<proteinExistence type="predicted"/>
<keyword evidence="4" id="KW-0443">Lipid metabolism</keyword>
<evidence type="ECO:0000313" key="9">
    <source>
        <dbReference type="EMBL" id="CDF39901.1"/>
    </source>
</evidence>
<dbReference type="RefSeq" id="XP_005710195.1">
    <property type="nucleotide sequence ID" value="XM_005710138.1"/>
</dbReference>
<keyword evidence="7" id="KW-0812">Transmembrane</keyword>
<dbReference type="CDD" id="cd07989">
    <property type="entry name" value="LPLAT_AGPAT-like"/>
    <property type="match status" value="1"/>
</dbReference>
<evidence type="ECO:0000256" key="6">
    <source>
        <dbReference type="SAM" id="MobiDB-lite"/>
    </source>
</evidence>
<feature type="transmembrane region" description="Helical" evidence="7">
    <location>
        <begin position="71"/>
        <end position="95"/>
    </location>
</feature>
<organism evidence="9 10">
    <name type="scientific">Chondrus crispus</name>
    <name type="common">Carrageen Irish moss</name>
    <name type="synonym">Polymorpha crispa</name>
    <dbReference type="NCBI Taxonomy" id="2769"/>
    <lineage>
        <taxon>Eukaryota</taxon>
        <taxon>Rhodophyta</taxon>
        <taxon>Florideophyceae</taxon>
        <taxon>Rhodymeniophycidae</taxon>
        <taxon>Gigartinales</taxon>
        <taxon>Gigartinaceae</taxon>
        <taxon>Chondrus</taxon>
    </lineage>
</organism>
<dbReference type="PANTHER" id="PTHR10434">
    <property type="entry name" value="1-ACYL-SN-GLYCEROL-3-PHOSPHATE ACYLTRANSFERASE"/>
    <property type="match status" value="1"/>
</dbReference>
<keyword evidence="10" id="KW-1185">Reference proteome</keyword>
<gene>
    <name evidence="9" type="ORF">CHC_T00009195001</name>
</gene>
<sequence>MPSLGFVPGIAPLISSTGTSGLCKPRPIRRPRPSALRRKQVIATAQPPGASSVDSNESTSPPPGSKPAKRVGLVTILLVVGAILWALLISAVMFVTRLLRFPSDKNQKWSASLTLLWMRDIMRTAFVRVKVHGRENLPSAASLVVANSQSPLDMFALAFLRLDLRFMAPTRAFTLPILGWMLARAGWIGVGGVDRKSQMKTLGDIGSKLTEGSSVAIFPEGSMNQSGVMKRFPSIAFRPARKSGVPIVPVTIHGGGSMGEGLVPYKYPKDGIQVTIHPPISLDSGSDKEIAQQAYEVVRSGLPAHLH</sequence>
<dbReference type="PhylomeDB" id="R7QQZ4"/>
<evidence type="ECO:0000256" key="4">
    <source>
        <dbReference type="ARBA" id="ARBA00023098"/>
    </source>
</evidence>
<evidence type="ECO:0000256" key="7">
    <source>
        <dbReference type="SAM" id="Phobius"/>
    </source>
</evidence>
<dbReference type="Proteomes" id="UP000012073">
    <property type="component" value="Unassembled WGS sequence"/>
</dbReference>
<keyword evidence="5 9" id="KW-0012">Acyltransferase</keyword>
<keyword evidence="7" id="KW-0472">Membrane</keyword>
<dbReference type="PANTHER" id="PTHR10434:SF64">
    <property type="entry name" value="1-ACYL-SN-GLYCEROL-3-PHOSPHATE ACYLTRANSFERASE-RELATED"/>
    <property type="match status" value="1"/>
</dbReference>
<dbReference type="OrthoDB" id="417078at2759"/>
<dbReference type="OMA" id="FWASAST"/>
<evidence type="ECO:0000256" key="1">
    <source>
        <dbReference type="ARBA" id="ARBA00005189"/>
    </source>
</evidence>
<dbReference type="AlphaFoldDB" id="R7QQZ4"/>
<feature type="domain" description="Phospholipid/glycerol acyltransferase" evidence="8">
    <location>
        <begin position="142"/>
        <end position="255"/>
    </location>
</feature>
<evidence type="ECO:0000256" key="5">
    <source>
        <dbReference type="ARBA" id="ARBA00023315"/>
    </source>
</evidence>
<dbReference type="GeneID" id="17317913"/>
<dbReference type="Pfam" id="PF01553">
    <property type="entry name" value="Acyltransferase"/>
    <property type="match status" value="1"/>
</dbReference>
<dbReference type="GO" id="GO:0003841">
    <property type="term" value="F:1-acylglycerol-3-phosphate O-acyltransferase activity"/>
    <property type="evidence" value="ECO:0007669"/>
    <property type="project" value="TreeGrafter"/>
</dbReference>
<keyword evidence="7" id="KW-1133">Transmembrane helix</keyword>
<feature type="compositionally biased region" description="Basic residues" evidence="6">
    <location>
        <begin position="26"/>
        <end position="40"/>
    </location>
</feature>
<feature type="region of interest" description="Disordered" evidence="6">
    <location>
        <begin position="18"/>
        <end position="68"/>
    </location>
</feature>
<dbReference type="SMART" id="SM00563">
    <property type="entry name" value="PlsC"/>
    <property type="match status" value="1"/>
</dbReference>
<dbReference type="KEGG" id="ccp:CHC_T00009195001"/>
<evidence type="ECO:0000256" key="2">
    <source>
        <dbReference type="ARBA" id="ARBA00022516"/>
    </source>
</evidence>